<feature type="compositionally biased region" description="Polar residues" evidence="1">
    <location>
        <begin position="24"/>
        <end position="35"/>
    </location>
</feature>
<comment type="caution">
    <text evidence="2">The sequence shown here is derived from an EMBL/GenBank/DDBJ whole genome shotgun (WGS) entry which is preliminary data.</text>
</comment>
<dbReference type="EMBL" id="JAFNEN010000276">
    <property type="protein sequence ID" value="KAG8187247.1"/>
    <property type="molecule type" value="Genomic_DNA"/>
</dbReference>
<reference evidence="2 3" key="1">
    <citation type="journal article" date="2022" name="Nat. Ecol. Evol.">
        <title>A masculinizing supergene underlies an exaggerated male reproductive morph in a spider.</title>
        <authorList>
            <person name="Hendrickx F."/>
            <person name="De Corte Z."/>
            <person name="Sonet G."/>
            <person name="Van Belleghem S.M."/>
            <person name="Kostlbacher S."/>
            <person name="Vangestel C."/>
        </authorList>
    </citation>
    <scope>NUCLEOTIDE SEQUENCE [LARGE SCALE GENOMIC DNA]</scope>
    <source>
        <strain evidence="2">W744_W776</strain>
    </source>
</reference>
<dbReference type="AlphaFoldDB" id="A0AAV6UTY4"/>
<keyword evidence="3" id="KW-1185">Reference proteome</keyword>
<evidence type="ECO:0000256" key="1">
    <source>
        <dbReference type="SAM" id="MobiDB-lite"/>
    </source>
</evidence>
<gene>
    <name evidence="2" type="ORF">JTE90_020675</name>
</gene>
<proteinExistence type="predicted"/>
<dbReference type="Proteomes" id="UP000827092">
    <property type="component" value="Unassembled WGS sequence"/>
</dbReference>
<accession>A0AAV6UTY4</accession>
<feature type="compositionally biased region" description="Polar residues" evidence="1">
    <location>
        <begin position="71"/>
        <end position="83"/>
    </location>
</feature>
<evidence type="ECO:0000313" key="3">
    <source>
        <dbReference type="Proteomes" id="UP000827092"/>
    </source>
</evidence>
<protein>
    <submittedName>
        <fullName evidence="2">Uncharacterized protein</fullName>
    </submittedName>
</protein>
<name>A0AAV6UTY4_9ARAC</name>
<feature type="region of interest" description="Disordered" evidence="1">
    <location>
        <begin position="1"/>
        <end position="41"/>
    </location>
</feature>
<sequence>MTVGLNEKTSHDGPPGGNKGWRHAQNSNGSQNVSSTPPPELEKAYILEPRPIWLIGTHFATDLSAKYFQHNSSLQPQKSSQPTDESRSITRKNPNKSFIAMSSVPNYPLFAAFHASVHVVNCQM</sequence>
<evidence type="ECO:0000313" key="2">
    <source>
        <dbReference type="EMBL" id="KAG8187247.1"/>
    </source>
</evidence>
<feature type="region of interest" description="Disordered" evidence="1">
    <location>
        <begin position="71"/>
        <end position="94"/>
    </location>
</feature>
<organism evidence="2 3">
    <name type="scientific">Oedothorax gibbosus</name>
    <dbReference type="NCBI Taxonomy" id="931172"/>
    <lineage>
        <taxon>Eukaryota</taxon>
        <taxon>Metazoa</taxon>
        <taxon>Ecdysozoa</taxon>
        <taxon>Arthropoda</taxon>
        <taxon>Chelicerata</taxon>
        <taxon>Arachnida</taxon>
        <taxon>Araneae</taxon>
        <taxon>Araneomorphae</taxon>
        <taxon>Entelegynae</taxon>
        <taxon>Araneoidea</taxon>
        <taxon>Linyphiidae</taxon>
        <taxon>Erigoninae</taxon>
        <taxon>Oedothorax</taxon>
    </lineage>
</organism>